<evidence type="ECO:0008006" key="4">
    <source>
        <dbReference type="Google" id="ProtNLM"/>
    </source>
</evidence>
<sequence length="110" mass="11828">MSKLRNILVSALLALFLVGCGGAPEFDGSSQAAFEKSGNVVVESLKDQPEVQAEFEGAMKEIMMGAMMAAMAGKLDEQQLEDRLLSSLDGKTAQDVIDHKKEILKEIVGK</sequence>
<gene>
    <name evidence="2" type="ORF">VST7929_01572</name>
</gene>
<name>A0ABM8ZTQ8_9VIBR</name>
<organism evidence="2 3">
    <name type="scientific">Vibrio stylophorae</name>
    <dbReference type="NCBI Taxonomy" id="659351"/>
    <lineage>
        <taxon>Bacteria</taxon>
        <taxon>Pseudomonadati</taxon>
        <taxon>Pseudomonadota</taxon>
        <taxon>Gammaproteobacteria</taxon>
        <taxon>Vibrionales</taxon>
        <taxon>Vibrionaceae</taxon>
        <taxon>Vibrio</taxon>
    </lineage>
</organism>
<dbReference type="Pfam" id="PF20404">
    <property type="entry name" value="DUF6694"/>
    <property type="match status" value="1"/>
</dbReference>
<feature type="signal peptide" evidence="1">
    <location>
        <begin position="1"/>
        <end position="23"/>
    </location>
</feature>
<dbReference type="InterPro" id="IPR046516">
    <property type="entry name" value="DUF6694"/>
</dbReference>
<dbReference type="RefSeq" id="WP_237466121.1">
    <property type="nucleotide sequence ID" value="NZ_CAKLDI010000001.1"/>
</dbReference>
<proteinExistence type="predicted"/>
<evidence type="ECO:0000256" key="1">
    <source>
        <dbReference type="SAM" id="SignalP"/>
    </source>
</evidence>
<evidence type="ECO:0000313" key="3">
    <source>
        <dbReference type="Proteomes" id="UP000838672"/>
    </source>
</evidence>
<feature type="chain" id="PRO_5047086590" description="Lipoprotein" evidence="1">
    <location>
        <begin position="24"/>
        <end position="110"/>
    </location>
</feature>
<comment type="caution">
    <text evidence="2">The sequence shown here is derived from an EMBL/GenBank/DDBJ whole genome shotgun (WGS) entry which is preliminary data.</text>
</comment>
<dbReference type="PROSITE" id="PS51257">
    <property type="entry name" value="PROKAR_LIPOPROTEIN"/>
    <property type="match status" value="1"/>
</dbReference>
<reference evidence="2" key="1">
    <citation type="submission" date="2021-11" db="EMBL/GenBank/DDBJ databases">
        <authorList>
            <person name="Rodrigo-Torres L."/>
            <person name="Arahal R. D."/>
            <person name="Lucena T."/>
        </authorList>
    </citation>
    <scope>NUCLEOTIDE SEQUENCE</scope>
    <source>
        <strain evidence="2">CECT 7929</strain>
    </source>
</reference>
<dbReference type="EMBL" id="CAKLDI010000001">
    <property type="protein sequence ID" value="CAH0533697.1"/>
    <property type="molecule type" value="Genomic_DNA"/>
</dbReference>
<keyword evidence="3" id="KW-1185">Reference proteome</keyword>
<evidence type="ECO:0000313" key="2">
    <source>
        <dbReference type="EMBL" id="CAH0533697.1"/>
    </source>
</evidence>
<dbReference type="Proteomes" id="UP000838672">
    <property type="component" value="Unassembled WGS sequence"/>
</dbReference>
<accession>A0ABM8ZTQ8</accession>
<protein>
    <recommendedName>
        <fullName evidence="4">Lipoprotein</fullName>
    </recommendedName>
</protein>
<keyword evidence="1" id="KW-0732">Signal</keyword>